<dbReference type="InterPro" id="IPR009372">
    <property type="entry name" value="Poxvirus_A14.5"/>
</dbReference>
<evidence type="ECO:0000313" key="3">
    <source>
        <dbReference type="Proteomes" id="UP000164837"/>
    </source>
</evidence>
<dbReference type="Pfam" id="PF06269">
    <property type="entry name" value="DUF1029"/>
    <property type="match status" value="1"/>
</dbReference>
<keyword evidence="1" id="KW-1133">Transmembrane helix</keyword>
<accession>A0A075ILI1</accession>
<evidence type="ECO:0000313" key="2">
    <source>
        <dbReference type="EMBL" id="AIF30202.1"/>
    </source>
</evidence>
<keyword evidence="1" id="KW-0812">Transmembrane</keyword>
<dbReference type="SMR" id="A0A075ILI1"/>
<dbReference type="EMBL" id="KJ563295">
    <property type="protein sequence ID" value="AIF30202.1"/>
    <property type="molecule type" value="Genomic_DNA"/>
</dbReference>
<evidence type="ECO:0000256" key="1">
    <source>
        <dbReference type="SAM" id="Phobius"/>
    </source>
</evidence>
<name>A0A075ILI1_9POXV</name>
<keyword evidence="1" id="KW-0472">Membrane</keyword>
<feature type="transmembrane region" description="Helical" evidence="1">
    <location>
        <begin position="7"/>
        <end position="24"/>
    </location>
</feature>
<organism evidence="2 3">
    <name type="scientific">Ectromelia virus Naval</name>
    <dbReference type="NCBI Taxonomy" id="1651168"/>
    <lineage>
        <taxon>Viruses</taxon>
        <taxon>Varidnaviria</taxon>
        <taxon>Bamfordvirae</taxon>
        <taxon>Nucleocytoviricota</taxon>
        <taxon>Pokkesviricetes</taxon>
        <taxon>Chitovirales</taxon>
        <taxon>Poxviridae</taxon>
        <taxon>Chordopoxvirinae</taxon>
        <taxon>Orthopoxvirus</taxon>
        <taxon>Orthopoxvirus ectromelia</taxon>
        <taxon>Ectromelia virus</taxon>
    </lineage>
</organism>
<feature type="transmembrane region" description="Helical" evidence="1">
    <location>
        <begin position="30"/>
        <end position="49"/>
    </location>
</feature>
<reference evidence="2 3" key="1">
    <citation type="journal article" date="2014" name="Virology">
        <title>The genome sequence of ectromelia virus Naval and Cornell isolates from outbreaks in North America.</title>
        <authorList>
            <person name="Mavian C."/>
            <person name="Lopez-Bueno A."/>
            <person name="Bryant N.A."/>
            <person name="Seeger K."/>
            <person name="Quail M.A."/>
            <person name="Harris D."/>
            <person name="Barrell B."/>
            <person name="Alcami A."/>
        </authorList>
    </citation>
    <scope>NUCLEOTIDE SEQUENCE [LARGE SCALE GENOMIC DNA]</scope>
    <source>
        <strain evidence="2">NAVAL</strain>
    </source>
</reference>
<dbReference type="Proteomes" id="UP000164837">
    <property type="component" value="Genome"/>
</dbReference>
<protein>
    <submittedName>
        <fullName evidence="2">EVN136</fullName>
    </submittedName>
</protein>
<proteinExistence type="predicted"/>
<sequence length="53" mass="6165">MISNYEPLLLLVITCCVLLFNFTISSKTKIDIIFAVQTIVFIWFIFHFVHSAI</sequence>